<proteinExistence type="predicted"/>
<gene>
    <name evidence="1" type="ORF">CDAR_371901</name>
</gene>
<evidence type="ECO:0000313" key="2">
    <source>
        <dbReference type="Proteomes" id="UP001054837"/>
    </source>
</evidence>
<accession>A0AAV4MA00</accession>
<dbReference type="AlphaFoldDB" id="A0AAV4MA00"/>
<keyword evidence="2" id="KW-1185">Reference proteome</keyword>
<comment type="caution">
    <text evidence="1">The sequence shown here is derived from an EMBL/GenBank/DDBJ whole genome shotgun (WGS) entry which is preliminary data.</text>
</comment>
<protein>
    <submittedName>
        <fullName evidence="1">Uncharacterized protein</fullName>
    </submittedName>
</protein>
<dbReference type="EMBL" id="BPLQ01000188">
    <property type="protein sequence ID" value="GIX68592.1"/>
    <property type="molecule type" value="Genomic_DNA"/>
</dbReference>
<dbReference type="Proteomes" id="UP001054837">
    <property type="component" value="Unassembled WGS sequence"/>
</dbReference>
<name>A0AAV4MA00_9ARAC</name>
<sequence>MGKVSDLSPKKIAKIFGSLEANRLSRYEITSTVGVSRSSAKNIKKKMEYGDSLQDKHEGNCGRERITPRADRKIRGVYLENRKMSKRVLTEHIKDRCIQVS</sequence>
<reference evidence="1 2" key="1">
    <citation type="submission" date="2021-06" db="EMBL/GenBank/DDBJ databases">
        <title>Caerostris darwini draft genome.</title>
        <authorList>
            <person name="Kono N."/>
            <person name="Arakawa K."/>
        </authorList>
    </citation>
    <scope>NUCLEOTIDE SEQUENCE [LARGE SCALE GENOMIC DNA]</scope>
</reference>
<organism evidence="1 2">
    <name type="scientific">Caerostris darwini</name>
    <dbReference type="NCBI Taxonomy" id="1538125"/>
    <lineage>
        <taxon>Eukaryota</taxon>
        <taxon>Metazoa</taxon>
        <taxon>Ecdysozoa</taxon>
        <taxon>Arthropoda</taxon>
        <taxon>Chelicerata</taxon>
        <taxon>Arachnida</taxon>
        <taxon>Araneae</taxon>
        <taxon>Araneomorphae</taxon>
        <taxon>Entelegynae</taxon>
        <taxon>Araneoidea</taxon>
        <taxon>Araneidae</taxon>
        <taxon>Caerostris</taxon>
    </lineage>
</organism>
<evidence type="ECO:0000313" key="1">
    <source>
        <dbReference type="EMBL" id="GIX68592.1"/>
    </source>
</evidence>